<evidence type="ECO:0000313" key="2">
    <source>
        <dbReference type="Proteomes" id="UP000616151"/>
    </source>
</evidence>
<sequence length="656" mass="71870">MPTIIVKGRRVQVSDDFFNLPHEDQEATIRQIGDRIAFEAITGTRPTNFDQPPVPNDEPKPEPSWSDVPQNIRPSAVNAATGLWDMITHPQRTAETLVDAAQGGVDRIVPEEFTNFMDTYVSPRSRETRERQRQVSGAVGEALYDRYGTWRNIRNTMITDPVGSALDIVGIATGAAGLVRGGLAVGSKANLVKTPGTALNAERLATSELGSIVPENNMGHATAAGPDKRALQISPEKPISDSQLQQGHLPQTATPQRSDLATAAITRPDTGLVVPKPDIILPDTNLVVPTPHIIRPVSRDVLESKRSDSFKPTFLPFPPPVKQAEIEFTLPRHWKQRSSPWIAQYPPMTTGRRRPFRLDYPEDPPTDAQGRILFDIERRPLTARFVAGRNELGKADRALTLSEMLSIIKNDLGLKLVSMPRGYFQPRTIGHISKDPKDDRLAEIAVWDGLPADQEFVTIGHELGHGLDLIAGQLSLKGIDDELIPLYSAHSTGIIGPPYLLPENRGYGGLTPPRERAAEAFRIYSTGPDTMKRMAPKAAAAMRELNSHPFFKRVLQFNGLPIGVPAGVGTATAAAIGAMAGSDDASAVPSRQTSPVSHRGDHDKKESNRGLASITNALSRRNGHVPSRQKENFRDLVRTIMQLKHDPKIRRYGGPR</sequence>
<dbReference type="EMBL" id="JAENHL010000007">
    <property type="protein sequence ID" value="MBK1867448.1"/>
    <property type="molecule type" value="Genomic_DNA"/>
</dbReference>
<reference evidence="1" key="1">
    <citation type="submission" date="2021-01" db="EMBL/GenBank/DDBJ databases">
        <authorList>
            <person name="Sun Q."/>
        </authorList>
    </citation>
    <scope>NUCLEOTIDE SEQUENCE</scope>
    <source>
        <strain evidence="1">YIM B02566</strain>
    </source>
</reference>
<evidence type="ECO:0000313" key="1">
    <source>
        <dbReference type="EMBL" id="MBK1867448.1"/>
    </source>
</evidence>
<name>A0ACC5R4C8_9HYPH</name>
<dbReference type="Proteomes" id="UP000616151">
    <property type="component" value="Unassembled WGS sequence"/>
</dbReference>
<comment type="caution">
    <text evidence="1">The sequence shown here is derived from an EMBL/GenBank/DDBJ whole genome shotgun (WGS) entry which is preliminary data.</text>
</comment>
<keyword evidence="2" id="KW-1185">Reference proteome</keyword>
<gene>
    <name evidence="1" type="ORF">JHL16_13915</name>
</gene>
<accession>A0ACC5R4C8</accession>
<proteinExistence type="predicted"/>
<organism evidence="1 2">
    <name type="scientific">Taklimakanibacter albus</name>
    <dbReference type="NCBI Taxonomy" id="2800327"/>
    <lineage>
        <taxon>Bacteria</taxon>
        <taxon>Pseudomonadati</taxon>
        <taxon>Pseudomonadota</taxon>
        <taxon>Alphaproteobacteria</taxon>
        <taxon>Hyphomicrobiales</taxon>
        <taxon>Aestuariivirgaceae</taxon>
        <taxon>Taklimakanibacter</taxon>
    </lineage>
</organism>
<protein>
    <submittedName>
        <fullName evidence="1">Uncharacterized protein</fullName>
    </submittedName>
</protein>